<sequence length="146" mass="16368">MRNININSKTPCADIKLCMDEWQEEHDRLCREIREARENRDRAKREARYLDSLSITLANELNVLKNPPLVAVPEILNEEEIEWVENSPSPSTVKVPSLPDVEPTPSPAVERVPSSPAVEIPPATTVEEAVGLTNPLECQTPEVGHR</sequence>
<accession>A0A0N4Z809</accession>
<dbReference type="WBParaSite" id="PTRK_0000332300.1">
    <property type="protein sequence ID" value="PTRK_0000332300.1"/>
    <property type="gene ID" value="PTRK_0000332300"/>
</dbReference>
<evidence type="ECO:0000256" key="1">
    <source>
        <dbReference type="SAM" id="Coils"/>
    </source>
</evidence>
<organism evidence="3 4">
    <name type="scientific">Parastrongyloides trichosuri</name>
    <name type="common">Possum-specific nematode worm</name>
    <dbReference type="NCBI Taxonomy" id="131310"/>
    <lineage>
        <taxon>Eukaryota</taxon>
        <taxon>Metazoa</taxon>
        <taxon>Ecdysozoa</taxon>
        <taxon>Nematoda</taxon>
        <taxon>Chromadorea</taxon>
        <taxon>Rhabditida</taxon>
        <taxon>Tylenchina</taxon>
        <taxon>Panagrolaimomorpha</taxon>
        <taxon>Strongyloidoidea</taxon>
        <taxon>Strongyloididae</taxon>
        <taxon>Parastrongyloides</taxon>
    </lineage>
</organism>
<dbReference type="Proteomes" id="UP000038045">
    <property type="component" value="Unplaced"/>
</dbReference>
<evidence type="ECO:0000313" key="3">
    <source>
        <dbReference type="Proteomes" id="UP000038045"/>
    </source>
</evidence>
<evidence type="ECO:0000313" key="4">
    <source>
        <dbReference type="WBParaSite" id="PTRK_0000332300.1"/>
    </source>
</evidence>
<proteinExistence type="predicted"/>
<feature type="coiled-coil region" evidence="1">
    <location>
        <begin position="19"/>
        <end position="53"/>
    </location>
</feature>
<reference evidence="4" key="1">
    <citation type="submission" date="2017-02" db="UniProtKB">
        <authorList>
            <consortium name="WormBaseParasite"/>
        </authorList>
    </citation>
    <scope>IDENTIFICATION</scope>
</reference>
<feature type="region of interest" description="Disordered" evidence="2">
    <location>
        <begin position="86"/>
        <end position="146"/>
    </location>
</feature>
<name>A0A0N4Z809_PARTI</name>
<dbReference type="AlphaFoldDB" id="A0A0N4Z809"/>
<keyword evidence="3" id="KW-1185">Reference proteome</keyword>
<evidence type="ECO:0000256" key="2">
    <source>
        <dbReference type="SAM" id="MobiDB-lite"/>
    </source>
</evidence>
<protein>
    <submittedName>
        <fullName evidence="4">E1A-binding protein p400</fullName>
    </submittedName>
</protein>
<keyword evidence="1" id="KW-0175">Coiled coil</keyword>